<evidence type="ECO:0000313" key="2">
    <source>
        <dbReference type="Proteomes" id="UP000308133"/>
    </source>
</evidence>
<reference evidence="1 2" key="1">
    <citation type="submission" date="2018-02" db="EMBL/GenBank/DDBJ databases">
        <title>Draft genome sequences of Elsinoe sp., causing black scab on jojoba.</title>
        <authorList>
            <person name="Stodart B."/>
            <person name="Jeffress S."/>
            <person name="Ash G."/>
            <person name="Arun Chinnappa K."/>
        </authorList>
    </citation>
    <scope>NUCLEOTIDE SEQUENCE [LARGE SCALE GENOMIC DNA]</scope>
    <source>
        <strain evidence="1 2">Hillstone_2</strain>
    </source>
</reference>
<dbReference type="AlphaFoldDB" id="A0A4U7B917"/>
<dbReference type="EMBL" id="PTQR01000013">
    <property type="protein sequence ID" value="TKX26375.1"/>
    <property type="molecule type" value="Genomic_DNA"/>
</dbReference>
<accession>A0A4U7B917</accession>
<comment type="caution">
    <text evidence="1">The sequence shown here is derived from an EMBL/GenBank/DDBJ whole genome shotgun (WGS) entry which is preliminary data.</text>
</comment>
<gene>
    <name evidence="1" type="ORF">C1H76_1337</name>
</gene>
<dbReference type="Proteomes" id="UP000308133">
    <property type="component" value="Unassembled WGS sequence"/>
</dbReference>
<organism evidence="1 2">
    <name type="scientific">Elsinoe australis</name>
    <dbReference type="NCBI Taxonomy" id="40998"/>
    <lineage>
        <taxon>Eukaryota</taxon>
        <taxon>Fungi</taxon>
        <taxon>Dikarya</taxon>
        <taxon>Ascomycota</taxon>
        <taxon>Pezizomycotina</taxon>
        <taxon>Dothideomycetes</taxon>
        <taxon>Dothideomycetidae</taxon>
        <taxon>Myriangiales</taxon>
        <taxon>Elsinoaceae</taxon>
        <taxon>Elsinoe</taxon>
    </lineage>
</organism>
<protein>
    <submittedName>
        <fullName evidence="1">Uncharacterized protein</fullName>
    </submittedName>
</protein>
<proteinExistence type="predicted"/>
<sequence>MWPSIDNQDELLCIARVNSAPQPFVLSMVGQTCQYSPGRRQTMRAWFMNIQLRGTGVPWCHDGTYRYYIPLSTAGVRFPPSVTFFRDPYNVYIKMWNDGKIMAGKYMMSESGTEHFFFSIAVVPVHLHNWEELHTQNIRDEYPEVQFSTWFVAHGRGTLSKTTFANVVFGRVEAQRYEYFGSA</sequence>
<name>A0A4U7B917_9PEZI</name>
<evidence type="ECO:0000313" key="1">
    <source>
        <dbReference type="EMBL" id="TKX26375.1"/>
    </source>
</evidence>